<gene>
    <name evidence="2" type="ORF">ACH5RR_035765</name>
</gene>
<reference evidence="2 3" key="1">
    <citation type="submission" date="2024-11" db="EMBL/GenBank/DDBJ databases">
        <title>A near-complete genome assembly of Cinchona calisaya.</title>
        <authorList>
            <person name="Lian D.C."/>
            <person name="Zhao X.W."/>
            <person name="Wei L."/>
        </authorList>
    </citation>
    <scope>NUCLEOTIDE SEQUENCE [LARGE SCALE GENOMIC DNA]</scope>
    <source>
        <tissue evidence="2">Nenye</tissue>
    </source>
</reference>
<dbReference type="AlphaFoldDB" id="A0ABD2Y2R7"/>
<dbReference type="Pfam" id="PF00085">
    <property type="entry name" value="Thioredoxin"/>
    <property type="match status" value="1"/>
</dbReference>
<dbReference type="Gene3D" id="3.40.30.10">
    <property type="entry name" value="Glutaredoxin"/>
    <property type="match status" value="1"/>
</dbReference>
<name>A0ABD2Y2R7_9GENT</name>
<dbReference type="SUPFAM" id="SSF52833">
    <property type="entry name" value="Thioredoxin-like"/>
    <property type="match status" value="1"/>
</dbReference>
<organism evidence="2 3">
    <name type="scientific">Cinchona calisaya</name>
    <dbReference type="NCBI Taxonomy" id="153742"/>
    <lineage>
        <taxon>Eukaryota</taxon>
        <taxon>Viridiplantae</taxon>
        <taxon>Streptophyta</taxon>
        <taxon>Embryophyta</taxon>
        <taxon>Tracheophyta</taxon>
        <taxon>Spermatophyta</taxon>
        <taxon>Magnoliopsida</taxon>
        <taxon>eudicotyledons</taxon>
        <taxon>Gunneridae</taxon>
        <taxon>Pentapetalae</taxon>
        <taxon>asterids</taxon>
        <taxon>lamiids</taxon>
        <taxon>Gentianales</taxon>
        <taxon>Rubiaceae</taxon>
        <taxon>Cinchonoideae</taxon>
        <taxon>Cinchoneae</taxon>
        <taxon>Cinchona</taxon>
    </lineage>
</organism>
<dbReference type="InterPro" id="IPR013766">
    <property type="entry name" value="Thioredoxin_domain"/>
</dbReference>
<dbReference type="InterPro" id="IPR050620">
    <property type="entry name" value="Thioredoxin_H-type-like"/>
</dbReference>
<dbReference type="EMBL" id="JBJUIK010000015">
    <property type="protein sequence ID" value="KAL3501316.1"/>
    <property type="molecule type" value="Genomic_DNA"/>
</dbReference>
<dbReference type="CDD" id="cd02947">
    <property type="entry name" value="TRX_family"/>
    <property type="match status" value="1"/>
</dbReference>
<dbReference type="InterPro" id="IPR036249">
    <property type="entry name" value="Thioredoxin-like_sf"/>
</dbReference>
<dbReference type="PANTHER" id="PTHR10438:SF463">
    <property type="entry name" value="THIOREDOXIN"/>
    <property type="match status" value="1"/>
</dbReference>
<protein>
    <recommendedName>
        <fullName evidence="1">Thioredoxin domain-containing protein</fullName>
    </recommendedName>
</protein>
<dbReference type="PANTHER" id="PTHR10438">
    <property type="entry name" value="THIOREDOXIN"/>
    <property type="match status" value="1"/>
</dbReference>
<evidence type="ECO:0000313" key="3">
    <source>
        <dbReference type="Proteomes" id="UP001630127"/>
    </source>
</evidence>
<dbReference type="Proteomes" id="UP001630127">
    <property type="component" value="Unassembled WGS sequence"/>
</dbReference>
<sequence length="118" mass="13408">MGGCTVRRITVIIEFQSVQRLKLHMSDSQKVNKLMVLAFNTWSGPSYHLEQILSEIAMNNRDVDFIKIDVEKMADAAEEYGIQTVPTFLLMKNGQEVDKLVGSDQGELKNKILKHRNA</sequence>
<evidence type="ECO:0000259" key="1">
    <source>
        <dbReference type="Pfam" id="PF00085"/>
    </source>
</evidence>
<feature type="domain" description="Thioredoxin" evidence="1">
    <location>
        <begin position="30"/>
        <end position="112"/>
    </location>
</feature>
<proteinExistence type="predicted"/>
<accession>A0ABD2Y2R7</accession>
<comment type="caution">
    <text evidence="2">The sequence shown here is derived from an EMBL/GenBank/DDBJ whole genome shotgun (WGS) entry which is preliminary data.</text>
</comment>
<keyword evidence="3" id="KW-1185">Reference proteome</keyword>
<evidence type="ECO:0000313" key="2">
    <source>
        <dbReference type="EMBL" id="KAL3501316.1"/>
    </source>
</evidence>